<proteinExistence type="predicted"/>
<gene>
    <name evidence="1" type="ORF">mRhiFer1_009564</name>
</gene>
<comment type="caution">
    <text evidence="1">The sequence shown here is derived from an EMBL/GenBank/DDBJ whole genome shotgun (WGS) entry which is preliminary data.</text>
</comment>
<dbReference type="EMBL" id="JACAGC010000003">
    <property type="protein sequence ID" value="KAF6376371.1"/>
    <property type="molecule type" value="Genomic_DNA"/>
</dbReference>
<dbReference type="Proteomes" id="UP000585614">
    <property type="component" value="Unassembled WGS sequence"/>
</dbReference>
<name>A0A7J7ZQH8_RHIFE</name>
<reference evidence="1 2" key="1">
    <citation type="journal article" date="2020" name="Nature">
        <title>Six reference-quality genomes reveal evolution of bat adaptations.</title>
        <authorList>
            <person name="Jebb D."/>
            <person name="Huang Z."/>
            <person name="Pippel M."/>
            <person name="Hughes G.M."/>
            <person name="Lavrichenko K."/>
            <person name="Devanna P."/>
            <person name="Winkler S."/>
            <person name="Jermiin L.S."/>
            <person name="Skirmuntt E.C."/>
            <person name="Katzourakis A."/>
            <person name="Burkitt-Gray L."/>
            <person name="Ray D.A."/>
            <person name="Sullivan K.A.M."/>
            <person name="Roscito J.G."/>
            <person name="Kirilenko B.M."/>
            <person name="Davalos L.M."/>
            <person name="Corthals A.P."/>
            <person name="Power M.L."/>
            <person name="Jones G."/>
            <person name="Ransome R.D."/>
            <person name="Dechmann D.K.N."/>
            <person name="Locatelli A.G."/>
            <person name="Puechmaille S.J."/>
            <person name="Fedrigo O."/>
            <person name="Jarvis E.D."/>
            <person name="Hiller M."/>
            <person name="Vernes S.C."/>
            <person name="Myers E.W."/>
            <person name="Teeling E.C."/>
        </authorList>
    </citation>
    <scope>NUCLEOTIDE SEQUENCE [LARGE SCALE GENOMIC DNA]</scope>
    <source>
        <strain evidence="1">MRhiFer1</strain>
        <tissue evidence="1">Lung</tissue>
    </source>
</reference>
<dbReference type="AlphaFoldDB" id="A0A7J7ZQH8"/>
<accession>A0A7J7ZQH8</accession>
<protein>
    <submittedName>
        <fullName evidence="1">Uncharacterized protein</fullName>
    </submittedName>
</protein>
<evidence type="ECO:0000313" key="1">
    <source>
        <dbReference type="EMBL" id="KAF6376371.1"/>
    </source>
</evidence>
<organism evidence="1 2">
    <name type="scientific">Rhinolophus ferrumequinum</name>
    <name type="common">Greater horseshoe bat</name>
    <dbReference type="NCBI Taxonomy" id="59479"/>
    <lineage>
        <taxon>Eukaryota</taxon>
        <taxon>Metazoa</taxon>
        <taxon>Chordata</taxon>
        <taxon>Craniata</taxon>
        <taxon>Vertebrata</taxon>
        <taxon>Euteleostomi</taxon>
        <taxon>Mammalia</taxon>
        <taxon>Eutheria</taxon>
        <taxon>Laurasiatheria</taxon>
        <taxon>Chiroptera</taxon>
        <taxon>Yinpterochiroptera</taxon>
        <taxon>Rhinolophoidea</taxon>
        <taxon>Rhinolophidae</taxon>
        <taxon>Rhinolophinae</taxon>
        <taxon>Rhinolophus</taxon>
    </lineage>
</organism>
<evidence type="ECO:0000313" key="2">
    <source>
        <dbReference type="Proteomes" id="UP000585614"/>
    </source>
</evidence>
<sequence length="133" mass="15013">MMWSPHLHLGTFRCPLPCSRRVLICQVATQCHFLREAPSVTTVTKYLSLGGLNNRNLFCQVLEAGRSKSRNQEPWLLRRTAGGCVRILSLLACRWPSSCSRWCSPRGWLCVQMSPLYKQTRHIGLGPALITSS</sequence>